<dbReference type="EMBL" id="QXFU01003619">
    <property type="protein sequence ID" value="KAE8973975.1"/>
    <property type="molecule type" value="Genomic_DNA"/>
</dbReference>
<evidence type="ECO:0000313" key="4">
    <source>
        <dbReference type="Proteomes" id="UP000429607"/>
    </source>
</evidence>
<proteinExistence type="predicted"/>
<evidence type="ECO:0000313" key="3">
    <source>
        <dbReference type="EMBL" id="KAE9292022.1"/>
    </source>
</evidence>
<keyword evidence="5" id="KW-1185">Reference proteome</keyword>
<evidence type="ECO:0000313" key="2">
    <source>
        <dbReference type="EMBL" id="KAE8973975.1"/>
    </source>
</evidence>
<accession>A0A6A3HXI3</accession>
<evidence type="ECO:0000313" key="5">
    <source>
        <dbReference type="Proteomes" id="UP000434957"/>
    </source>
</evidence>
<name>A0A6A3HXI3_9STRA</name>
<evidence type="ECO:0000313" key="1">
    <source>
        <dbReference type="EMBL" id="KAE8973762.1"/>
    </source>
</evidence>
<dbReference type="EMBL" id="QXFV01003807">
    <property type="protein sequence ID" value="KAE8973762.1"/>
    <property type="molecule type" value="Genomic_DNA"/>
</dbReference>
<dbReference type="EMBL" id="QXFT01002876">
    <property type="protein sequence ID" value="KAE9292022.1"/>
    <property type="molecule type" value="Genomic_DNA"/>
</dbReference>
<dbReference type="Proteomes" id="UP000434957">
    <property type="component" value="Unassembled WGS sequence"/>
</dbReference>
<protein>
    <submittedName>
        <fullName evidence="1">Uncharacterized protein</fullName>
    </submittedName>
</protein>
<dbReference type="Proteomes" id="UP000429607">
    <property type="component" value="Unassembled WGS sequence"/>
</dbReference>
<dbReference type="AlphaFoldDB" id="A0A6A3HXI3"/>
<dbReference type="Proteomes" id="UP000435112">
    <property type="component" value="Unassembled WGS sequence"/>
</dbReference>
<sequence>MVTTQQDATWDFQVTHPSIDGSLNLGPECNYTVAEGVAPLSL</sequence>
<comment type="caution">
    <text evidence="1">The sequence shown here is derived from an EMBL/GenBank/DDBJ whole genome shotgun (WGS) entry which is preliminary data.</text>
</comment>
<gene>
    <name evidence="1" type="ORF">PR001_g26213</name>
    <name evidence="2" type="ORF">PR002_g26045</name>
    <name evidence="3" type="ORF">PR003_g24871</name>
</gene>
<organism evidence="1 4">
    <name type="scientific">Phytophthora rubi</name>
    <dbReference type="NCBI Taxonomy" id="129364"/>
    <lineage>
        <taxon>Eukaryota</taxon>
        <taxon>Sar</taxon>
        <taxon>Stramenopiles</taxon>
        <taxon>Oomycota</taxon>
        <taxon>Peronosporomycetes</taxon>
        <taxon>Peronosporales</taxon>
        <taxon>Peronosporaceae</taxon>
        <taxon>Phytophthora</taxon>
    </lineage>
</organism>
<evidence type="ECO:0000313" key="6">
    <source>
        <dbReference type="Proteomes" id="UP000435112"/>
    </source>
</evidence>
<reference evidence="4 6" key="1">
    <citation type="submission" date="2018-09" db="EMBL/GenBank/DDBJ databases">
        <title>Genomic investigation of the strawberry pathogen Phytophthora fragariae indicates pathogenicity is determined by transcriptional variation in three key races.</title>
        <authorList>
            <person name="Adams T.M."/>
            <person name="Armitage A.D."/>
            <person name="Sobczyk M.K."/>
            <person name="Bates H.J."/>
            <person name="Dunwell J.M."/>
            <person name="Nellist C.F."/>
            <person name="Harrison R.J."/>
        </authorList>
    </citation>
    <scope>NUCLEOTIDE SEQUENCE [LARGE SCALE GENOMIC DNA]</scope>
    <source>
        <strain evidence="1 4">SCRP249</strain>
        <strain evidence="2 6">SCRP324</strain>
        <strain evidence="3 5">SCRP333</strain>
    </source>
</reference>